<keyword evidence="3" id="KW-1185">Reference proteome</keyword>
<sequence>MAGTITAGRAFAAPVEPTGEQIDSAPCTAALNAADDDKVIASCGALIGNDKAPKADRVKAAIARAAAYDRRGEIDRAIGDNDIALRLDATQAEVFNTRGELFRRKGDRVHALSDFGTAVKLDPNHAVARANYKALSLEIERIGAMMAVNNRPSFNCATARRPVEKAICGNPELANLDREINAVNTKVVREATQGNPRAGRAMQREQDEFLARRNAEFGKPDFDLQKTMRDRLDRLLGLAQH</sequence>
<dbReference type="Gene3D" id="1.25.40.10">
    <property type="entry name" value="Tetratricopeptide repeat domain"/>
    <property type="match status" value="1"/>
</dbReference>
<keyword evidence="1" id="KW-0802">TPR repeat</keyword>
<evidence type="ECO:0000313" key="3">
    <source>
        <dbReference type="Proteomes" id="UP000184096"/>
    </source>
</evidence>
<dbReference type="Proteomes" id="UP000184096">
    <property type="component" value="Chromosome I"/>
</dbReference>
<evidence type="ECO:0000256" key="1">
    <source>
        <dbReference type="PROSITE-ProRule" id="PRU00339"/>
    </source>
</evidence>
<feature type="repeat" description="TPR" evidence="1">
    <location>
        <begin position="92"/>
        <end position="125"/>
    </location>
</feature>
<accession>A0A1M7TJV4</accession>
<dbReference type="PROSITE" id="PS50005">
    <property type="entry name" value="TPR"/>
    <property type="match status" value="1"/>
</dbReference>
<dbReference type="EMBL" id="LT670849">
    <property type="protein sequence ID" value="SHN71029.1"/>
    <property type="molecule type" value="Genomic_DNA"/>
</dbReference>
<dbReference type="AlphaFoldDB" id="A0A1M7TJV4"/>
<reference evidence="3" key="1">
    <citation type="submission" date="2016-11" db="EMBL/GenBank/DDBJ databases">
        <authorList>
            <person name="Varghese N."/>
            <person name="Submissions S."/>
        </authorList>
    </citation>
    <scope>NUCLEOTIDE SEQUENCE [LARGE SCALE GENOMIC DNA]</scope>
    <source>
        <strain evidence="3">GAS401</strain>
    </source>
</reference>
<name>A0A1M7TJV4_9BRAD</name>
<dbReference type="InterPro" id="IPR019734">
    <property type="entry name" value="TPR_rpt"/>
</dbReference>
<dbReference type="InterPro" id="IPR011990">
    <property type="entry name" value="TPR-like_helical_dom_sf"/>
</dbReference>
<organism evidence="2 3">
    <name type="scientific">Bradyrhizobium erythrophlei</name>
    <dbReference type="NCBI Taxonomy" id="1437360"/>
    <lineage>
        <taxon>Bacteria</taxon>
        <taxon>Pseudomonadati</taxon>
        <taxon>Pseudomonadota</taxon>
        <taxon>Alphaproteobacteria</taxon>
        <taxon>Hyphomicrobiales</taxon>
        <taxon>Nitrobacteraceae</taxon>
        <taxon>Bradyrhizobium</taxon>
    </lineage>
</organism>
<protein>
    <submittedName>
        <fullName evidence="2">Uncharacterized protein</fullName>
    </submittedName>
</protein>
<evidence type="ECO:0000313" key="2">
    <source>
        <dbReference type="EMBL" id="SHN71029.1"/>
    </source>
</evidence>
<gene>
    <name evidence="2" type="ORF">SAMN05444170_1911</name>
</gene>
<proteinExistence type="predicted"/>
<dbReference type="SUPFAM" id="SSF48452">
    <property type="entry name" value="TPR-like"/>
    <property type="match status" value="1"/>
</dbReference>
<dbReference type="SMART" id="SM00028">
    <property type="entry name" value="TPR"/>
    <property type="match status" value="2"/>
</dbReference>